<evidence type="ECO:0000256" key="2">
    <source>
        <dbReference type="SAM" id="Phobius"/>
    </source>
</evidence>
<accession>A0ABT2ER47</accession>
<dbReference type="PANTHER" id="PTHR36435:SF1">
    <property type="entry name" value="CAAX AMINO TERMINAL PROTEASE FAMILY PROTEIN"/>
    <property type="match status" value="1"/>
</dbReference>
<name>A0ABT2ER47_9BACT</name>
<keyword evidence="2" id="KW-1133">Transmembrane helix</keyword>
<feature type="transmembrane region" description="Helical" evidence="2">
    <location>
        <begin position="42"/>
        <end position="61"/>
    </location>
</feature>
<keyword evidence="5" id="KW-1185">Reference proteome</keyword>
<feature type="transmembrane region" description="Helical" evidence="2">
    <location>
        <begin position="245"/>
        <end position="263"/>
    </location>
</feature>
<dbReference type="GO" id="GO:0008233">
    <property type="term" value="F:peptidase activity"/>
    <property type="evidence" value="ECO:0007669"/>
    <property type="project" value="UniProtKB-KW"/>
</dbReference>
<feature type="transmembrane region" description="Helical" evidence="2">
    <location>
        <begin position="164"/>
        <end position="197"/>
    </location>
</feature>
<proteinExistence type="predicted"/>
<dbReference type="EMBL" id="JANUCP010000005">
    <property type="protein sequence ID" value="MCS3920437.1"/>
    <property type="molecule type" value="Genomic_DNA"/>
</dbReference>
<feature type="transmembrane region" description="Helical" evidence="2">
    <location>
        <begin position="77"/>
        <end position="104"/>
    </location>
</feature>
<evidence type="ECO:0000256" key="1">
    <source>
        <dbReference type="SAM" id="MobiDB-lite"/>
    </source>
</evidence>
<dbReference type="PANTHER" id="PTHR36435">
    <property type="entry name" value="SLR1288 PROTEIN"/>
    <property type="match status" value="1"/>
</dbReference>
<dbReference type="InterPro" id="IPR003675">
    <property type="entry name" value="Rce1/LyrA-like_dom"/>
</dbReference>
<protein>
    <submittedName>
        <fullName evidence="4">Membrane protease YdiL (CAAX protease family)</fullName>
    </submittedName>
</protein>
<comment type="caution">
    <text evidence="4">The sequence shown here is derived from an EMBL/GenBank/DDBJ whole genome shotgun (WGS) entry which is preliminary data.</text>
</comment>
<evidence type="ECO:0000259" key="3">
    <source>
        <dbReference type="Pfam" id="PF02517"/>
    </source>
</evidence>
<dbReference type="RefSeq" id="WP_259099649.1">
    <property type="nucleotide sequence ID" value="NZ_CP130454.1"/>
</dbReference>
<feature type="transmembrane region" description="Helical" evidence="2">
    <location>
        <begin position="124"/>
        <end position="143"/>
    </location>
</feature>
<keyword evidence="2" id="KW-0472">Membrane</keyword>
<keyword evidence="4" id="KW-0645">Protease</keyword>
<dbReference type="Proteomes" id="UP001204798">
    <property type="component" value="Unassembled WGS sequence"/>
</dbReference>
<reference evidence="4 5" key="1">
    <citation type="submission" date="2022-08" db="EMBL/GenBank/DDBJ databases">
        <title>Bacterial and archaeal communities from various locations to study Microbial Dark Matter (Phase II).</title>
        <authorList>
            <person name="Stepanauskas R."/>
        </authorList>
    </citation>
    <scope>NUCLEOTIDE SEQUENCE [LARGE SCALE GENOMIC DNA]</scope>
    <source>
        <strain evidence="4 5">PD1</strain>
    </source>
</reference>
<evidence type="ECO:0000313" key="4">
    <source>
        <dbReference type="EMBL" id="MCS3920437.1"/>
    </source>
</evidence>
<dbReference type="Pfam" id="PF02517">
    <property type="entry name" value="Rce1-like"/>
    <property type="match status" value="1"/>
</dbReference>
<dbReference type="GO" id="GO:0006508">
    <property type="term" value="P:proteolysis"/>
    <property type="evidence" value="ECO:0007669"/>
    <property type="project" value="UniProtKB-KW"/>
</dbReference>
<organism evidence="4 5">
    <name type="scientific">Candidatus Fervidibacter sacchari</name>
    <dbReference type="NCBI Taxonomy" id="1448929"/>
    <lineage>
        <taxon>Bacteria</taxon>
        <taxon>Candidatus Fervidibacterota</taxon>
        <taxon>Candidatus Fervidibacter</taxon>
    </lineage>
</organism>
<feature type="transmembrane region" description="Helical" evidence="2">
    <location>
        <begin position="12"/>
        <end position="30"/>
    </location>
</feature>
<evidence type="ECO:0000313" key="5">
    <source>
        <dbReference type="Proteomes" id="UP001204798"/>
    </source>
</evidence>
<keyword evidence="4" id="KW-0378">Hydrolase</keyword>
<sequence>MVTGRDSWKLIGLLWICYLSAQAVLVPALWSFRGKLAIEHIALLNSAVLVLVLLLPTLLFVSRKGQSWREAFRWRQVSLWVTVTTVLGTFALGLAVSQVTLWLIRSLENSAFLERSKFTNLLMATSRANSPVLLLLAVMFPALPEELTFRGVIQQGFEKRYSPPVAIALTSVIFALFHLDLLQALSVLAIAAFWGWVVWRSQSVLPSLIAHALQNGLTVISIVAVGAGREGWQEPTGVLSASPNWVAAALGLVFWLGMVLILMRCLPKRGEGNGTTSDEVFSHQVGTTDGGHGV</sequence>
<gene>
    <name evidence="4" type="ORF">M2350_002866</name>
</gene>
<feature type="compositionally biased region" description="Polar residues" evidence="1">
    <location>
        <begin position="274"/>
        <end position="287"/>
    </location>
</feature>
<keyword evidence="2" id="KW-0812">Transmembrane</keyword>
<dbReference type="InterPro" id="IPR052710">
    <property type="entry name" value="CAAX_protease"/>
</dbReference>
<feature type="domain" description="CAAX prenyl protease 2/Lysostaphin resistance protein A-like" evidence="3">
    <location>
        <begin position="130"/>
        <end position="216"/>
    </location>
</feature>
<feature type="region of interest" description="Disordered" evidence="1">
    <location>
        <begin position="273"/>
        <end position="294"/>
    </location>
</feature>